<feature type="compositionally biased region" description="Basic and acidic residues" evidence="21">
    <location>
        <begin position="219"/>
        <end position="234"/>
    </location>
</feature>
<feature type="region of interest" description="Disordered" evidence="21">
    <location>
        <begin position="576"/>
        <end position="599"/>
    </location>
</feature>
<dbReference type="SUPFAM" id="SSF50729">
    <property type="entry name" value="PH domain-like"/>
    <property type="match status" value="1"/>
</dbReference>
<evidence type="ECO:0000259" key="24">
    <source>
        <dbReference type="PROSITE" id="PS50171"/>
    </source>
</evidence>
<dbReference type="InterPro" id="IPR000690">
    <property type="entry name" value="Matrin/U1-C_Znf_C2H2"/>
</dbReference>
<keyword evidence="26" id="KW-1185">Reference proteome</keyword>
<evidence type="ECO:0000256" key="8">
    <source>
        <dbReference type="ARBA" id="ARBA00022723"/>
    </source>
</evidence>
<protein>
    <recommendedName>
        <fullName evidence="5">non-specific serine/threonine protein kinase</fullName>
        <ecNumber evidence="5">2.7.11.1</ecNumber>
    </recommendedName>
</protein>
<dbReference type="SMART" id="SM00285">
    <property type="entry name" value="PBD"/>
    <property type="match status" value="1"/>
</dbReference>
<dbReference type="InterPro" id="IPR031781">
    <property type="entry name" value="SF3A2_dom"/>
</dbReference>
<dbReference type="Pfam" id="PF12874">
    <property type="entry name" value="zf-met"/>
    <property type="match status" value="1"/>
</dbReference>
<keyword evidence="11" id="KW-0863">Zinc-finger</keyword>
<keyword evidence="16" id="KW-0508">mRNA splicing</keyword>
<dbReference type="Gene3D" id="2.30.29.30">
    <property type="entry name" value="Pleckstrin-homology domain (PH domain)/Phosphotyrosine-binding domain (PTB)"/>
    <property type="match status" value="1"/>
</dbReference>
<evidence type="ECO:0000256" key="4">
    <source>
        <dbReference type="ARBA" id="ARBA00008995"/>
    </source>
</evidence>
<feature type="compositionally biased region" description="Basic and acidic residues" evidence="21">
    <location>
        <begin position="186"/>
        <end position="196"/>
    </location>
</feature>
<keyword evidence="10 20" id="KW-0547">Nucleotide-binding</keyword>
<evidence type="ECO:0000256" key="17">
    <source>
        <dbReference type="ARBA" id="ARBA00023242"/>
    </source>
</evidence>
<evidence type="ECO:0000256" key="3">
    <source>
        <dbReference type="ARBA" id="ARBA00008874"/>
    </source>
</evidence>
<dbReference type="Pfam" id="PF00069">
    <property type="entry name" value="Pkinase"/>
    <property type="match status" value="1"/>
</dbReference>
<dbReference type="InterPro" id="IPR033923">
    <property type="entry name" value="PAK_BD"/>
</dbReference>
<comment type="similarity">
    <text evidence="3">Belongs to the protein kinase superfamily. STE Ser/Thr protein kinase family. STE20 subfamily.</text>
</comment>
<accession>A0A2H9TJH9</accession>
<dbReference type="FunFam" id="1.10.510.10:FF:000768">
    <property type="entry name" value="Non-specific serine/threonine protein kinase"/>
    <property type="match status" value="1"/>
</dbReference>
<dbReference type="Pfam" id="PF16835">
    <property type="entry name" value="SF3A2"/>
    <property type="match status" value="1"/>
</dbReference>
<dbReference type="Gene3D" id="1.10.510.10">
    <property type="entry name" value="Transferase(Phosphotransferase) domain 1"/>
    <property type="match status" value="1"/>
</dbReference>
<comment type="similarity">
    <text evidence="4">Belongs to the SF3A2 family.</text>
</comment>
<feature type="domain" description="Matrin-type" evidence="24">
    <location>
        <begin position="629"/>
        <end position="659"/>
    </location>
</feature>
<evidence type="ECO:0000256" key="20">
    <source>
        <dbReference type="PROSITE-ProRule" id="PRU10141"/>
    </source>
</evidence>
<comment type="caution">
    <text evidence="25">The sequence shown here is derived from an EMBL/GenBank/DDBJ whole genome shotgun (WGS) entry which is preliminary data.</text>
</comment>
<proteinExistence type="inferred from homology"/>
<keyword evidence="6" id="KW-0723">Serine/threonine-protein kinase</keyword>
<evidence type="ECO:0000313" key="25">
    <source>
        <dbReference type="EMBL" id="PJF17898.1"/>
    </source>
</evidence>
<dbReference type="AlphaFoldDB" id="A0A2H9TJH9"/>
<dbReference type="FunFam" id="3.30.200.20:FF:000705">
    <property type="entry name" value="Non-specific serine/threonine protein kinase"/>
    <property type="match status" value="1"/>
</dbReference>
<dbReference type="PANTHER" id="PTHR45832:SF22">
    <property type="entry name" value="SERINE_THREONINE-PROTEIN KINASE SAMKA-RELATED"/>
    <property type="match status" value="1"/>
</dbReference>
<evidence type="ECO:0000256" key="21">
    <source>
        <dbReference type="SAM" id="MobiDB-lite"/>
    </source>
</evidence>
<dbReference type="InterPro" id="IPR008271">
    <property type="entry name" value="Ser/Thr_kinase_AS"/>
</dbReference>
<keyword evidence="16" id="KW-0507">mRNA processing</keyword>
<evidence type="ECO:0000256" key="10">
    <source>
        <dbReference type="ARBA" id="ARBA00022741"/>
    </source>
</evidence>
<keyword evidence="8" id="KW-0479">Metal-binding</keyword>
<dbReference type="Pfam" id="PF00169">
    <property type="entry name" value="PH"/>
    <property type="match status" value="1"/>
</dbReference>
<comment type="catalytic activity">
    <reaction evidence="18">
        <text>L-threonyl-[protein] + ATP = O-phospho-L-threonyl-[protein] + ADP + H(+)</text>
        <dbReference type="Rhea" id="RHEA:46608"/>
        <dbReference type="Rhea" id="RHEA-COMP:11060"/>
        <dbReference type="Rhea" id="RHEA-COMP:11605"/>
        <dbReference type="ChEBI" id="CHEBI:15378"/>
        <dbReference type="ChEBI" id="CHEBI:30013"/>
        <dbReference type="ChEBI" id="CHEBI:30616"/>
        <dbReference type="ChEBI" id="CHEBI:61977"/>
        <dbReference type="ChEBI" id="CHEBI:456216"/>
        <dbReference type="EC" id="2.7.11.1"/>
    </reaction>
</comment>
<keyword evidence="17" id="KW-0539">Nucleus</keyword>
<dbReference type="InterPro" id="IPR051931">
    <property type="entry name" value="PAK3-like"/>
</dbReference>
<dbReference type="Pfam" id="PF00786">
    <property type="entry name" value="PBD"/>
    <property type="match status" value="1"/>
</dbReference>
<dbReference type="InterPro" id="IPR013087">
    <property type="entry name" value="Znf_C2H2_type"/>
</dbReference>
<sequence>MAGTIKKGHVYLRDEGLLKMHWSKRWAVMRPESLSFYKSESSNTPVSLIFLGEIKLVRRNDSREFCLEVHCQGVGSEKEKTWFIGFKEDGDLFDWMDAVEKNSPQLAASVPTGFKHINHVTYDAEAGGFSGLPDQWKDLLGGSNISKDEMKENPTVVLNVLKFYADNTPNAPELPPIDEGVEEAPEEAHGEAHEEADTPTNSATSTTPSAVHSGFAHTARTEDEKVEQVTKETENLQVSAPATQSNATPRKNKKKSMAPVDETEAAAMKKLNEIISTEDPLVIYERTKKLGQGASGSVYEGVDKRNGKKVAIKQIDMTQQPRKELIVNEVLIMRDTTHANIVKYYESFLVGKELWVVMELMQGGTLTDIIEESEFTEEQTAAICRETLLALADLHVRGIIHRDIKSDNLLLDHHGHVKLTDFGFCAKLTKEQGKRATMVGTPYWMAPEIIKQQPYGERVDIWSLGIMTIEMVEGEPPYLDEEPLKALYLIATHGTPDLREPELSSAELKDFLKQTLELDPEKRPSAKELLQHPFLQKAASPQDLLDQDIYPITPIYRIGGGHESYASAALQHPGHMDFQHREGGKTGSGGLLSQSEANAERRERLRRLALETIDLSKDPYFMKNHLGTYECRLCLTIHTNEGSYLGHTQGKKHQTNLARRAAREASLNPSAAPLTGPVAPVPQVAKRRYPKIGRPGYKIIKLRDPLTKYPGLLFQLHFPDIRPGETPRHRFMSAFEQRQEAPNKLYQYLVVAAEPYETLAFKIPAKEIDRSDGRHFVHWDHDSRIFVIQVIFRQEV</sequence>
<dbReference type="PROSITE" id="PS00107">
    <property type="entry name" value="PROTEIN_KINASE_ATP"/>
    <property type="match status" value="1"/>
</dbReference>
<evidence type="ECO:0000256" key="14">
    <source>
        <dbReference type="ARBA" id="ARBA00022840"/>
    </source>
</evidence>
<reference evidence="25 26" key="1">
    <citation type="submission" date="2016-10" db="EMBL/GenBank/DDBJ databases">
        <title>The genome of Paramicrosporidium saccamoebae is the missing link in understanding Cryptomycota and Microsporidia evolution.</title>
        <authorList>
            <person name="Quandt C.A."/>
            <person name="Beaudet D."/>
            <person name="Corsaro D."/>
            <person name="Michel R."/>
            <person name="Corradi N."/>
            <person name="James T."/>
        </authorList>
    </citation>
    <scope>NUCLEOTIDE SEQUENCE [LARGE SCALE GENOMIC DNA]</scope>
    <source>
        <strain evidence="25 26">KSL3</strain>
    </source>
</reference>
<comment type="cofactor">
    <cofactor evidence="1">
        <name>Mg(2+)</name>
        <dbReference type="ChEBI" id="CHEBI:18420"/>
    </cofactor>
</comment>
<feature type="compositionally biased region" description="Polar residues" evidence="21">
    <location>
        <begin position="235"/>
        <end position="249"/>
    </location>
</feature>
<keyword evidence="12" id="KW-0418">Kinase</keyword>
<feature type="domain" description="PH" evidence="22">
    <location>
        <begin position="3"/>
        <end position="104"/>
    </location>
</feature>
<evidence type="ECO:0000259" key="23">
    <source>
        <dbReference type="PROSITE" id="PS50011"/>
    </source>
</evidence>
<dbReference type="EMBL" id="MTSL01000150">
    <property type="protein sequence ID" value="PJF17898.1"/>
    <property type="molecule type" value="Genomic_DNA"/>
</dbReference>
<gene>
    <name evidence="25" type="ORF">PSACC_02210</name>
</gene>
<keyword evidence="7" id="KW-0808">Transferase</keyword>
<name>A0A2H9TJH9_9FUNG</name>
<evidence type="ECO:0000256" key="19">
    <source>
        <dbReference type="ARBA" id="ARBA00048679"/>
    </source>
</evidence>
<evidence type="ECO:0000256" key="13">
    <source>
        <dbReference type="ARBA" id="ARBA00022833"/>
    </source>
</evidence>
<dbReference type="GO" id="GO:0005681">
    <property type="term" value="C:spliceosomal complex"/>
    <property type="evidence" value="ECO:0007669"/>
    <property type="project" value="UniProtKB-KW"/>
</dbReference>
<dbReference type="InterPro" id="IPR003604">
    <property type="entry name" value="Matrin/U1-like-C_Znf_C2H2"/>
</dbReference>
<keyword evidence="9" id="KW-0747">Spliceosome</keyword>
<dbReference type="InterPro" id="IPR017441">
    <property type="entry name" value="Protein_kinase_ATP_BS"/>
</dbReference>
<dbReference type="InterPro" id="IPR036936">
    <property type="entry name" value="CRIB_dom_sf"/>
</dbReference>
<dbReference type="CDD" id="cd01093">
    <property type="entry name" value="CRIB_PAK_like"/>
    <property type="match status" value="1"/>
</dbReference>
<organism evidence="25 26">
    <name type="scientific">Paramicrosporidium saccamoebae</name>
    <dbReference type="NCBI Taxonomy" id="1246581"/>
    <lineage>
        <taxon>Eukaryota</taxon>
        <taxon>Fungi</taxon>
        <taxon>Fungi incertae sedis</taxon>
        <taxon>Cryptomycota</taxon>
        <taxon>Cryptomycota incertae sedis</taxon>
        <taxon>Paramicrosporidium</taxon>
    </lineage>
</organism>
<dbReference type="OrthoDB" id="248923at2759"/>
<feature type="binding site" evidence="20">
    <location>
        <position position="313"/>
    </location>
    <ligand>
        <name>ATP</name>
        <dbReference type="ChEBI" id="CHEBI:30616"/>
    </ligand>
</feature>
<dbReference type="PROSITE" id="PS50003">
    <property type="entry name" value="PH_DOMAIN"/>
    <property type="match status" value="1"/>
</dbReference>
<dbReference type="STRING" id="1246581.A0A2H9TJH9"/>
<comment type="subcellular location">
    <subcellularLocation>
        <location evidence="2">Nucleus</location>
    </subcellularLocation>
</comment>
<dbReference type="PANTHER" id="PTHR45832">
    <property type="entry name" value="SERINE/THREONINE-PROTEIN KINASE SAMKA-RELATED-RELATED"/>
    <property type="match status" value="1"/>
</dbReference>
<dbReference type="PROSITE" id="PS50171">
    <property type="entry name" value="ZF_MATRIN"/>
    <property type="match status" value="1"/>
</dbReference>
<dbReference type="Gene3D" id="3.90.810.10">
    <property type="entry name" value="CRIB domain"/>
    <property type="match status" value="1"/>
</dbReference>
<keyword evidence="15" id="KW-0460">Magnesium</keyword>
<dbReference type="PROSITE" id="PS50011">
    <property type="entry name" value="PROTEIN_KINASE_DOM"/>
    <property type="match status" value="1"/>
</dbReference>
<dbReference type="GO" id="GO:0004674">
    <property type="term" value="F:protein serine/threonine kinase activity"/>
    <property type="evidence" value="ECO:0007669"/>
    <property type="project" value="UniProtKB-KW"/>
</dbReference>
<dbReference type="InterPro" id="IPR000095">
    <property type="entry name" value="CRIB_dom"/>
</dbReference>
<keyword evidence="13" id="KW-0862">Zinc</keyword>
<evidence type="ECO:0000256" key="12">
    <source>
        <dbReference type="ARBA" id="ARBA00022777"/>
    </source>
</evidence>
<dbReference type="InterPro" id="IPR011993">
    <property type="entry name" value="PH-like_dom_sf"/>
</dbReference>
<evidence type="ECO:0000259" key="22">
    <source>
        <dbReference type="PROSITE" id="PS50003"/>
    </source>
</evidence>
<evidence type="ECO:0000256" key="16">
    <source>
        <dbReference type="ARBA" id="ARBA00023187"/>
    </source>
</evidence>
<dbReference type="GO" id="GO:0005524">
    <property type="term" value="F:ATP binding"/>
    <property type="evidence" value="ECO:0007669"/>
    <property type="project" value="UniProtKB-UniRule"/>
</dbReference>
<dbReference type="Gene3D" id="2.60.40.2690">
    <property type="match status" value="1"/>
</dbReference>
<dbReference type="Gene3D" id="3.30.200.20">
    <property type="entry name" value="Phosphorylase Kinase, domain 1"/>
    <property type="match status" value="1"/>
</dbReference>
<evidence type="ECO:0000256" key="6">
    <source>
        <dbReference type="ARBA" id="ARBA00022527"/>
    </source>
</evidence>
<dbReference type="SMART" id="SM01050">
    <property type="entry name" value="CactinC_cactus"/>
    <property type="match status" value="1"/>
</dbReference>
<evidence type="ECO:0000256" key="5">
    <source>
        <dbReference type="ARBA" id="ARBA00012513"/>
    </source>
</evidence>
<evidence type="ECO:0000256" key="9">
    <source>
        <dbReference type="ARBA" id="ARBA00022728"/>
    </source>
</evidence>
<feature type="domain" description="Protein kinase" evidence="23">
    <location>
        <begin position="284"/>
        <end position="535"/>
    </location>
</feature>
<dbReference type="GO" id="GO:0008270">
    <property type="term" value="F:zinc ion binding"/>
    <property type="evidence" value="ECO:0007669"/>
    <property type="project" value="UniProtKB-KW"/>
</dbReference>
<dbReference type="InterPro" id="IPR001849">
    <property type="entry name" value="PH_domain"/>
</dbReference>
<evidence type="ECO:0000256" key="7">
    <source>
        <dbReference type="ARBA" id="ARBA00022679"/>
    </source>
</evidence>
<dbReference type="InterPro" id="IPR011009">
    <property type="entry name" value="Kinase-like_dom_sf"/>
</dbReference>
<dbReference type="SMART" id="SM00233">
    <property type="entry name" value="PH"/>
    <property type="match status" value="1"/>
</dbReference>
<dbReference type="EC" id="2.7.11.1" evidence="5"/>
<dbReference type="GO" id="GO:0008380">
    <property type="term" value="P:RNA splicing"/>
    <property type="evidence" value="ECO:0007669"/>
    <property type="project" value="UniProtKB-KW"/>
</dbReference>
<dbReference type="SUPFAM" id="SSF56112">
    <property type="entry name" value="Protein kinase-like (PK-like)"/>
    <property type="match status" value="1"/>
</dbReference>
<dbReference type="GO" id="GO:0003676">
    <property type="term" value="F:nucleic acid binding"/>
    <property type="evidence" value="ECO:0007669"/>
    <property type="project" value="InterPro"/>
</dbReference>
<comment type="catalytic activity">
    <reaction evidence="19">
        <text>L-seryl-[protein] + ATP = O-phospho-L-seryl-[protein] + ADP + H(+)</text>
        <dbReference type="Rhea" id="RHEA:17989"/>
        <dbReference type="Rhea" id="RHEA-COMP:9863"/>
        <dbReference type="Rhea" id="RHEA-COMP:11604"/>
        <dbReference type="ChEBI" id="CHEBI:15378"/>
        <dbReference type="ChEBI" id="CHEBI:29999"/>
        <dbReference type="ChEBI" id="CHEBI:30616"/>
        <dbReference type="ChEBI" id="CHEBI:83421"/>
        <dbReference type="ChEBI" id="CHEBI:456216"/>
        <dbReference type="EC" id="2.7.11.1"/>
    </reaction>
</comment>
<feature type="region of interest" description="Disordered" evidence="21">
    <location>
        <begin position="169"/>
        <end position="260"/>
    </location>
</feature>
<dbReference type="SMART" id="SM00220">
    <property type="entry name" value="S_TKc"/>
    <property type="match status" value="1"/>
</dbReference>
<keyword evidence="14 20" id="KW-0067">ATP-binding</keyword>
<dbReference type="SMART" id="SM00451">
    <property type="entry name" value="ZnF_U1"/>
    <property type="match status" value="1"/>
</dbReference>
<dbReference type="CDD" id="cd06614">
    <property type="entry name" value="STKc_PAK"/>
    <property type="match status" value="1"/>
</dbReference>
<evidence type="ECO:0000256" key="2">
    <source>
        <dbReference type="ARBA" id="ARBA00004123"/>
    </source>
</evidence>
<dbReference type="PROSITE" id="PS00108">
    <property type="entry name" value="PROTEIN_KINASE_ST"/>
    <property type="match status" value="1"/>
</dbReference>
<feature type="compositionally biased region" description="Low complexity" evidence="21">
    <location>
        <begin position="198"/>
        <end position="210"/>
    </location>
</feature>
<evidence type="ECO:0000256" key="15">
    <source>
        <dbReference type="ARBA" id="ARBA00022842"/>
    </source>
</evidence>
<evidence type="ECO:0000256" key="1">
    <source>
        <dbReference type="ARBA" id="ARBA00001946"/>
    </source>
</evidence>
<evidence type="ECO:0000256" key="11">
    <source>
        <dbReference type="ARBA" id="ARBA00022771"/>
    </source>
</evidence>
<dbReference type="Proteomes" id="UP000240830">
    <property type="component" value="Unassembled WGS sequence"/>
</dbReference>
<dbReference type="InterPro" id="IPR000719">
    <property type="entry name" value="Prot_kinase_dom"/>
</dbReference>
<evidence type="ECO:0000256" key="18">
    <source>
        <dbReference type="ARBA" id="ARBA00047899"/>
    </source>
</evidence>
<evidence type="ECO:0000313" key="26">
    <source>
        <dbReference type="Proteomes" id="UP000240830"/>
    </source>
</evidence>